<dbReference type="RefSeq" id="WP_344828288.1">
    <property type="nucleotide sequence ID" value="NZ_BAAAUV010000006.1"/>
</dbReference>
<gene>
    <name evidence="2" type="ORF">GCM10010468_30310</name>
</gene>
<name>A0ABP6Q8H5_9ACTN</name>
<comment type="caution">
    <text evidence="2">The sequence shown here is derived from an EMBL/GenBank/DDBJ whole genome shotgun (WGS) entry which is preliminary data.</text>
</comment>
<evidence type="ECO:0000313" key="2">
    <source>
        <dbReference type="EMBL" id="GAA3211547.1"/>
    </source>
</evidence>
<proteinExistence type="predicted"/>
<dbReference type="InterPro" id="IPR001932">
    <property type="entry name" value="PPM-type_phosphatase-like_dom"/>
</dbReference>
<dbReference type="Pfam" id="PF13672">
    <property type="entry name" value="PP2C_2"/>
    <property type="match status" value="1"/>
</dbReference>
<dbReference type="Proteomes" id="UP001501237">
    <property type="component" value="Unassembled WGS sequence"/>
</dbReference>
<reference evidence="3" key="1">
    <citation type="journal article" date="2019" name="Int. J. Syst. Evol. Microbiol.">
        <title>The Global Catalogue of Microorganisms (GCM) 10K type strain sequencing project: providing services to taxonomists for standard genome sequencing and annotation.</title>
        <authorList>
            <consortium name="The Broad Institute Genomics Platform"/>
            <consortium name="The Broad Institute Genome Sequencing Center for Infectious Disease"/>
            <person name="Wu L."/>
            <person name="Ma J."/>
        </authorList>
    </citation>
    <scope>NUCLEOTIDE SEQUENCE [LARGE SCALE GENOMIC DNA]</scope>
    <source>
        <strain evidence="3">JCM 9377</strain>
    </source>
</reference>
<organism evidence="2 3">
    <name type="scientific">Actinocorallia longicatena</name>
    <dbReference type="NCBI Taxonomy" id="111803"/>
    <lineage>
        <taxon>Bacteria</taxon>
        <taxon>Bacillati</taxon>
        <taxon>Actinomycetota</taxon>
        <taxon>Actinomycetes</taxon>
        <taxon>Streptosporangiales</taxon>
        <taxon>Thermomonosporaceae</taxon>
        <taxon>Actinocorallia</taxon>
    </lineage>
</organism>
<evidence type="ECO:0000259" key="1">
    <source>
        <dbReference type="Pfam" id="PF13672"/>
    </source>
</evidence>
<protein>
    <recommendedName>
        <fullName evidence="1">PPM-type phosphatase domain-containing protein</fullName>
    </recommendedName>
</protein>
<accession>A0ABP6Q8H5</accession>
<feature type="domain" description="PPM-type phosphatase" evidence="1">
    <location>
        <begin position="27"/>
        <end position="201"/>
    </location>
</feature>
<dbReference type="EMBL" id="BAAAUV010000006">
    <property type="protein sequence ID" value="GAA3211547.1"/>
    <property type="molecule type" value="Genomic_DNA"/>
</dbReference>
<evidence type="ECO:0000313" key="3">
    <source>
        <dbReference type="Proteomes" id="UP001501237"/>
    </source>
</evidence>
<sequence length="252" mass="26953">MRVSFAMEPVPDRDWPNEDFVIAADGAVVLLDGCSLPPGTDLGCRHGTAWYARSLGVELIGRLLDAPPAVPDRGNQLRGLLSDAIATVAGRHRGTCDLGHPATPAATVVALRERAEGVDYLVLADSTLLLDTNGSVEVVSNPNARTYAAADPRAAARAMTGALPPGLLRRAALLTDGATRLADKFHQIGWQDLMKVLTDDGPAELIRRTREAENSDPDGLRWPRHKRHDDAAAAICLLERGPGGSQIERPTR</sequence>
<keyword evidence="3" id="KW-1185">Reference proteome</keyword>